<dbReference type="RefSeq" id="WP_093634418.1">
    <property type="nucleotide sequence ID" value="NZ_FPBH01000005.1"/>
</dbReference>
<evidence type="ECO:0000256" key="1">
    <source>
        <dbReference type="SAM" id="MobiDB-lite"/>
    </source>
</evidence>
<accession>A0A1I7C3F1</accession>
<proteinExistence type="predicted"/>
<organism evidence="2 3">
    <name type="scientific">Paraburkholderia aspalathi</name>
    <dbReference type="NCBI Taxonomy" id="1324617"/>
    <lineage>
        <taxon>Bacteria</taxon>
        <taxon>Pseudomonadati</taxon>
        <taxon>Pseudomonadota</taxon>
        <taxon>Betaproteobacteria</taxon>
        <taxon>Burkholderiales</taxon>
        <taxon>Burkholderiaceae</taxon>
        <taxon>Paraburkholderia</taxon>
    </lineage>
</organism>
<gene>
    <name evidence="2" type="ORF">SAMN05192563_1005410</name>
</gene>
<dbReference type="EMBL" id="FPBH01000005">
    <property type="protein sequence ID" value="SFT93908.1"/>
    <property type="molecule type" value="Genomic_DNA"/>
</dbReference>
<feature type="region of interest" description="Disordered" evidence="1">
    <location>
        <begin position="17"/>
        <end position="48"/>
    </location>
</feature>
<dbReference type="AlphaFoldDB" id="A0A1I7C3F1"/>
<reference evidence="2 3" key="1">
    <citation type="submission" date="2016-10" db="EMBL/GenBank/DDBJ databases">
        <authorList>
            <person name="de Groot N.N."/>
        </authorList>
    </citation>
    <scope>NUCLEOTIDE SEQUENCE [LARGE SCALE GENOMIC DNA]</scope>
    <source>
        <strain evidence="2 3">LMG 27731</strain>
    </source>
</reference>
<evidence type="ECO:0000313" key="2">
    <source>
        <dbReference type="EMBL" id="SFT93908.1"/>
    </source>
</evidence>
<name>A0A1I7C3F1_9BURK</name>
<evidence type="ECO:0000313" key="3">
    <source>
        <dbReference type="Proteomes" id="UP000198844"/>
    </source>
</evidence>
<protein>
    <submittedName>
        <fullName evidence="2">Uncharacterized protein</fullName>
    </submittedName>
</protein>
<sequence length="335" mass="35930">MNRPLALIEGALAIPKPRPFDGLPPPFGSRRRTARAATQDATQPIAQTEAQRALQDAVQRRPQQARPGPFPPGAKLFFYKVPPRRVASHGFDAALAEAKRYLEAGRVRPRSSRSDHILGGAIFVGCSIALAWLLATCAMRDANKASELALRPAVPPAVSSPHVVDPQEPIELAQLAVEEMQTISGSVPSAASAVPKTSTVAAPPSASFAKRYAAADVVPAPSRETTTTRLAKTERKVAVARMTEGHVNERLALSRAVRPAAGPAVSKQPEWTTRLSAENDTVDQAALLNWAKQSRAHVTTRATVPVSGGVDWNAHMTQRRITDDPAAFHTDRSDK</sequence>
<dbReference type="Proteomes" id="UP000198844">
    <property type="component" value="Unassembled WGS sequence"/>
</dbReference>
<feature type="region of interest" description="Disordered" evidence="1">
    <location>
        <begin position="313"/>
        <end position="335"/>
    </location>
</feature>
<dbReference type="OrthoDB" id="8998645at2"/>